<evidence type="ECO:0000313" key="1">
    <source>
        <dbReference type="EMBL" id="KAK1731416.1"/>
    </source>
</evidence>
<comment type="caution">
    <text evidence="1">The sequence shown here is derived from an EMBL/GenBank/DDBJ whole genome shotgun (WGS) entry which is preliminary data.</text>
</comment>
<gene>
    <name evidence="1" type="ORF">BDZ83DRAFT_158860</name>
</gene>
<accession>A0AAD8XQ28</accession>
<reference evidence="1" key="1">
    <citation type="submission" date="2021-12" db="EMBL/GenBank/DDBJ databases">
        <title>Comparative genomics, transcriptomics and evolutionary studies reveal genomic signatures of adaptation to plant cell wall in hemibiotrophic fungi.</title>
        <authorList>
            <consortium name="DOE Joint Genome Institute"/>
            <person name="Baroncelli R."/>
            <person name="Diaz J.F."/>
            <person name="Benocci T."/>
            <person name="Peng M."/>
            <person name="Battaglia E."/>
            <person name="Haridas S."/>
            <person name="Andreopoulos W."/>
            <person name="Labutti K."/>
            <person name="Pangilinan J."/>
            <person name="Floch G.L."/>
            <person name="Makela M.R."/>
            <person name="Henrissat B."/>
            <person name="Grigoriev I.V."/>
            <person name="Crouch J.A."/>
            <person name="De Vries R.P."/>
            <person name="Sukno S.A."/>
            <person name="Thon M.R."/>
        </authorList>
    </citation>
    <scope>NUCLEOTIDE SEQUENCE</scope>
    <source>
        <strain evidence="1">CBS 112980</strain>
    </source>
</reference>
<dbReference type="AlphaFoldDB" id="A0AAD8XQ28"/>
<dbReference type="RefSeq" id="XP_060371471.1">
    <property type="nucleotide sequence ID" value="XM_060501379.1"/>
</dbReference>
<sequence length="143" mass="15868">MGGITTAAVSLSAARLCLATGGLLSVDATLYGIVGHFSFSFFFSFFSSGSRGELRGWRKLCLAEAGWGNFRRGRGKVLFQHESMTFSRLGQAHLFLEWTVMISFNSRINEETETSRDHSVRSRTRNLSLRCSARKCLLGSFSP</sequence>
<protein>
    <submittedName>
        <fullName evidence="1">Uncharacterized protein</fullName>
    </submittedName>
</protein>
<proteinExistence type="predicted"/>
<dbReference type="EMBL" id="JAHMHS010000002">
    <property type="protein sequence ID" value="KAK1731416.1"/>
    <property type="molecule type" value="Genomic_DNA"/>
</dbReference>
<dbReference type="Proteomes" id="UP001244207">
    <property type="component" value="Unassembled WGS sequence"/>
</dbReference>
<evidence type="ECO:0000313" key="2">
    <source>
        <dbReference type="Proteomes" id="UP001244207"/>
    </source>
</evidence>
<name>A0AAD8XQ28_GLOAC</name>
<organism evidence="1 2">
    <name type="scientific">Glomerella acutata</name>
    <name type="common">Colletotrichum acutatum</name>
    <dbReference type="NCBI Taxonomy" id="27357"/>
    <lineage>
        <taxon>Eukaryota</taxon>
        <taxon>Fungi</taxon>
        <taxon>Dikarya</taxon>
        <taxon>Ascomycota</taxon>
        <taxon>Pezizomycotina</taxon>
        <taxon>Sordariomycetes</taxon>
        <taxon>Hypocreomycetidae</taxon>
        <taxon>Glomerellales</taxon>
        <taxon>Glomerellaceae</taxon>
        <taxon>Colletotrichum</taxon>
        <taxon>Colletotrichum acutatum species complex</taxon>
    </lineage>
</organism>
<dbReference type="GeneID" id="85385278"/>
<keyword evidence="2" id="KW-1185">Reference proteome</keyword>